<dbReference type="GO" id="GO:0003682">
    <property type="term" value="F:chromatin binding"/>
    <property type="evidence" value="ECO:0007669"/>
    <property type="project" value="TreeGrafter"/>
</dbReference>
<dbReference type="AlphaFoldDB" id="A0A9N9DL86"/>
<sequence>MSETLSPEAKKLYHAKLERIIFTTYETLKTWRKYERDYNALKTTLEDLSHETEYRIMVPIGKLAFMPGKLVHTNEILAMLGDNWFAERSTKQAVDIVDRRLESYILNLVVRKTINDLETQLENQKMKIGLTSDALRFANIEKEINEEGLPIVEIQETEENELQSRITKDEKDDLEPNLKQIGQSKASDSLSSFDSDASPKARQIEQTNVAVKSAVIENVTLPEEYDAEALEDEIWKKQV</sequence>
<keyword evidence="2" id="KW-0539">Nucleus</keyword>
<dbReference type="InterPro" id="IPR004127">
    <property type="entry name" value="Prefoldin_subunit_alpha"/>
</dbReference>
<proteinExistence type="inferred from homology"/>
<dbReference type="GO" id="GO:0000122">
    <property type="term" value="P:negative regulation of transcription by RNA polymerase II"/>
    <property type="evidence" value="ECO:0007669"/>
    <property type="project" value="TreeGrafter"/>
</dbReference>
<comment type="similarity">
    <text evidence="3">Belongs to the RNA polymerase II subunit 5-mediating protein family.</text>
</comment>
<reference evidence="5" key="1">
    <citation type="submission" date="2021-06" db="EMBL/GenBank/DDBJ databases">
        <authorList>
            <person name="Kallberg Y."/>
            <person name="Tangrot J."/>
            <person name="Rosling A."/>
        </authorList>
    </citation>
    <scope>NUCLEOTIDE SEQUENCE</scope>
    <source>
        <strain evidence="5">IN212</strain>
    </source>
</reference>
<dbReference type="GO" id="GO:0019212">
    <property type="term" value="F:phosphatase inhibitor activity"/>
    <property type="evidence" value="ECO:0007669"/>
    <property type="project" value="TreeGrafter"/>
</dbReference>
<dbReference type="SUPFAM" id="SSF46579">
    <property type="entry name" value="Prefoldin"/>
    <property type="match status" value="1"/>
</dbReference>
<evidence type="ECO:0000256" key="4">
    <source>
        <dbReference type="SAM" id="MobiDB-lite"/>
    </source>
</evidence>
<dbReference type="CDD" id="cd23159">
    <property type="entry name" value="Prefoldin_URI1"/>
    <property type="match status" value="1"/>
</dbReference>
<dbReference type="EMBL" id="CAJVPZ010012394">
    <property type="protein sequence ID" value="CAG8639373.1"/>
    <property type="molecule type" value="Genomic_DNA"/>
</dbReference>
<evidence type="ECO:0000256" key="1">
    <source>
        <dbReference type="ARBA" id="ARBA00004123"/>
    </source>
</evidence>
<gene>
    <name evidence="5" type="ORF">RFULGI_LOCUS8019</name>
</gene>
<feature type="region of interest" description="Disordered" evidence="4">
    <location>
        <begin position="155"/>
        <end position="204"/>
    </location>
</feature>
<evidence type="ECO:0000256" key="3">
    <source>
        <dbReference type="ARBA" id="ARBA00038295"/>
    </source>
</evidence>
<evidence type="ECO:0000313" key="6">
    <source>
        <dbReference type="Proteomes" id="UP000789396"/>
    </source>
</evidence>
<feature type="compositionally biased region" description="Basic and acidic residues" evidence="4">
    <location>
        <begin position="166"/>
        <end position="176"/>
    </location>
</feature>
<dbReference type="OrthoDB" id="21413at2759"/>
<dbReference type="PANTHER" id="PTHR15111">
    <property type="entry name" value="RNA POLYMERASE II SUBUNIT 5-MEDIATING PROTEIN NNX3"/>
    <property type="match status" value="1"/>
</dbReference>
<dbReference type="GO" id="GO:0003714">
    <property type="term" value="F:transcription corepressor activity"/>
    <property type="evidence" value="ECO:0007669"/>
    <property type="project" value="TreeGrafter"/>
</dbReference>
<protein>
    <submittedName>
        <fullName evidence="5">5889_t:CDS:1</fullName>
    </submittedName>
</protein>
<dbReference type="InterPro" id="IPR052255">
    <property type="entry name" value="RNA_pol_II_subunit5-mediator"/>
</dbReference>
<comment type="subcellular location">
    <subcellularLocation>
        <location evidence="1">Nucleus</location>
    </subcellularLocation>
</comment>
<dbReference type="Proteomes" id="UP000789396">
    <property type="component" value="Unassembled WGS sequence"/>
</dbReference>
<name>A0A9N9DL86_9GLOM</name>
<feature type="compositionally biased region" description="Low complexity" evidence="4">
    <location>
        <begin position="184"/>
        <end position="196"/>
    </location>
</feature>
<organism evidence="5 6">
    <name type="scientific">Racocetra fulgida</name>
    <dbReference type="NCBI Taxonomy" id="60492"/>
    <lineage>
        <taxon>Eukaryota</taxon>
        <taxon>Fungi</taxon>
        <taxon>Fungi incertae sedis</taxon>
        <taxon>Mucoromycota</taxon>
        <taxon>Glomeromycotina</taxon>
        <taxon>Glomeromycetes</taxon>
        <taxon>Diversisporales</taxon>
        <taxon>Gigasporaceae</taxon>
        <taxon>Racocetra</taxon>
    </lineage>
</organism>
<dbReference type="InterPro" id="IPR009053">
    <property type="entry name" value="Prefoldin"/>
</dbReference>
<evidence type="ECO:0000313" key="5">
    <source>
        <dbReference type="EMBL" id="CAG8639373.1"/>
    </source>
</evidence>
<dbReference type="Gene3D" id="1.10.287.370">
    <property type="match status" value="1"/>
</dbReference>
<keyword evidence="6" id="KW-1185">Reference proteome</keyword>
<dbReference type="Pfam" id="PF02996">
    <property type="entry name" value="Prefoldin"/>
    <property type="match status" value="1"/>
</dbReference>
<comment type="caution">
    <text evidence="5">The sequence shown here is derived from an EMBL/GenBank/DDBJ whole genome shotgun (WGS) entry which is preliminary data.</text>
</comment>
<dbReference type="GO" id="GO:0005634">
    <property type="term" value="C:nucleus"/>
    <property type="evidence" value="ECO:0007669"/>
    <property type="project" value="UniProtKB-SubCell"/>
</dbReference>
<evidence type="ECO:0000256" key="2">
    <source>
        <dbReference type="ARBA" id="ARBA00023242"/>
    </source>
</evidence>
<dbReference type="PANTHER" id="PTHR15111:SF0">
    <property type="entry name" value="UNCONVENTIONAL PREFOLDIN RPB5 INTERACTOR 1"/>
    <property type="match status" value="1"/>
</dbReference>
<accession>A0A9N9DL86</accession>